<comment type="caution">
    <text evidence="2">The sequence shown here is derived from an EMBL/GenBank/DDBJ whole genome shotgun (WGS) entry which is preliminary data.</text>
</comment>
<dbReference type="RefSeq" id="WP_099148734.1">
    <property type="nucleotide sequence ID" value="NZ_PDUD01000004.1"/>
</dbReference>
<dbReference type="SUPFAM" id="SSF55961">
    <property type="entry name" value="Bet v1-like"/>
    <property type="match status" value="1"/>
</dbReference>
<keyword evidence="3" id="KW-1185">Reference proteome</keyword>
<sequence length="125" mass="14581">MERVQIDMEFIFRASPTILYKFLTTPSTLIRWFCDEVDIQGDTFTFVWSGSEEVAELIDDIEDERVRFEWEDADEGEYLEFRMDKSPVTGETILTITDFCDSDEVADQKQLWATQISQLRTETGG</sequence>
<feature type="domain" description="START-like" evidence="1">
    <location>
        <begin position="2"/>
        <end position="121"/>
    </location>
</feature>
<name>A0A2D0NHH4_FLAN2</name>
<evidence type="ECO:0000313" key="2">
    <source>
        <dbReference type="EMBL" id="PHN07945.1"/>
    </source>
</evidence>
<reference evidence="2 3" key="1">
    <citation type="submission" date="2017-10" db="EMBL/GenBank/DDBJ databases">
        <title>The draft genome sequence of Lewinella nigricans NBRC 102662.</title>
        <authorList>
            <person name="Wang K."/>
        </authorList>
    </citation>
    <scope>NUCLEOTIDE SEQUENCE [LARGE SCALE GENOMIC DNA]</scope>
    <source>
        <strain evidence="2 3">NBRC 102662</strain>
    </source>
</reference>
<dbReference type="Pfam" id="PF19569">
    <property type="entry name" value="START_2"/>
    <property type="match status" value="1"/>
</dbReference>
<organism evidence="2 3">
    <name type="scientific">Flavilitoribacter nigricans (strain ATCC 23147 / DSM 23189 / NBRC 102662 / NCIMB 1420 / SS-2)</name>
    <name type="common">Lewinella nigricans</name>
    <dbReference type="NCBI Taxonomy" id="1122177"/>
    <lineage>
        <taxon>Bacteria</taxon>
        <taxon>Pseudomonadati</taxon>
        <taxon>Bacteroidota</taxon>
        <taxon>Saprospiria</taxon>
        <taxon>Saprospirales</taxon>
        <taxon>Lewinellaceae</taxon>
        <taxon>Flavilitoribacter</taxon>
    </lineage>
</organism>
<protein>
    <submittedName>
        <fullName evidence="2">Activator of HSP90 ATPase 1 family protein</fullName>
    </submittedName>
</protein>
<dbReference type="OrthoDB" id="667567at2"/>
<dbReference type="Proteomes" id="UP000223913">
    <property type="component" value="Unassembled WGS sequence"/>
</dbReference>
<evidence type="ECO:0000313" key="3">
    <source>
        <dbReference type="Proteomes" id="UP000223913"/>
    </source>
</evidence>
<dbReference type="AlphaFoldDB" id="A0A2D0NHH4"/>
<dbReference type="InterPro" id="IPR023393">
    <property type="entry name" value="START-like_dom_sf"/>
</dbReference>
<dbReference type="Gene3D" id="3.30.530.20">
    <property type="match status" value="1"/>
</dbReference>
<proteinExistence type="predicted"/>
<dbReference type="InterPro" id="IPR045736">
    <property type="entry name" value="START_2"/>
</dbReference>
<dbReference type="EMBL" id="PDUD01000004">
    <property type="protein sequence ID" value="PHN07945.1"/>
    <property type="molecule type" value="Genomic_DNA"/>
</dbReference>
<gene>
    <name evidence="2" type="ORF">CRP01_04095</name>
</gene>
<evidence type="ECO:0000259" key="1">
    <source>
        <dbReference type="Pfam" id="PF19569"/>
    </source>
</evidence>
<accession>A0A2D0NHH4</accession>